<protein>
    <submittedName>
        <fullName evidence="1">TIGR00725 family protein</fullName>
    </submittedName>
</protein>
<dbReference type="NCBIfam" id="TIGR00725">
    <property type="entry name" value="TIGR00725 family protein"/>
    <property type="match status" value="1"/>
</dbReference>
<dbReference type="PANTHER" id="PTHR43393">
    <property type="entry name" value="CYTOKININ RIBOSIDE 5'-MONOPHOSPHATE PHOSPHORIBOHYDROLASE"/>
    <property type="match status" value="1"/>
</dbReference>
<keyword evidence="2" id="KW-1185">Reference proteome</keyword>
<dbReference type="OrthoDB" id="9794039at2"/>
<evidence type="ECO:0000313" key="1">
    <source>
        <dbReference type="EMBL" id="QBR92992.1"/>
    </source>
</evidence>
<dbReference type="InterPro" id="IPR005268">
    <property type="entry name" value="CHP00725"/>
</dbReference>
<evidence type="ECO:0000313" key="2">
    <source>
        <dbReference type="Proteomes" id="UP000294894"/>
    </source>
</evidence>
<organism evidence="1 2">
    <name type="scientific">Nocardioides euryhalodurans</name>
    <dbReference type="NCBI Taxonomy" id="2518370"/>
    <lineage>
        <taxon>Bacteria</taxon>
        <taxon>Bacillati</taxon>
        <taxon>Actinomycetota</taxon>
        <taxon>Actinomycetes</taxon>
        <taxon>Propionibacteriales</taxon>
        <taxon>Nocardioidaceae</taxon>
        <taxon>Nocardioides</taxon>
    </lineage>
</organism>
<dbReference type="InterPro" id="IPR052341">
    <property type="entry name" value="LOG_family_nucleotidases"/>
</dbReference>
<dbReference type="Gene3D" id="3.40.50.450">
    <property type="match status" value="1"/>
</dbReference>
<name>A0A4V1BE10_9ACTN</name>
<dbReference type="SUPFAM" id="SSF102405">
    <property type="entry name" value="MCP/YpsA-like"/>
    <property type="match status" value="1"/>
</dbReference>
<accession>A0A4V1BE10</accession>
<dbReference type="EMBL" id="CP038267">
    <property type="protein sequence ID" value="QBR92992.1"/>
    <property type="molecule type" value="Genomic_DNA"/>
</dbReference>
<dbReference type="RefSeq" id="WP_135077963.1">
    <property type="nucleotide sequence ID" value="NZ_CP038267.1"/>
</dbReference>
<dbReference type="InterPro" id="IPR041164">
    <property type="entry name" value="LDcluster4"/>
</dbReference>
<gene>
    <name evidence="1" type="ORF">EXE57_12455</name>
</gene>
<dbReference type="GO" id="GO:0005829">
    <property type="term" value="C:cytosol"/>
    <property type="evidence" value="ECO:0007669"/>
    <property type="project" value="TreeGrafter"/>
</dbReference>
<dbReference type="PANTHER" id="PTHR43393:SF3">
    <property type="entry name" value="LYSINE DECARBOXYLASE-LIKE PROTEIN"/>
    <property type="match status" value="1"/>
</dbReference>
<dbReference type="Pfam" id="PF18306">
    <property type="entry name" value="LDcluster4"/>
    <property type="match status" value="1"/>
</dbReference>
<sequence length="154" mass="15059">MSARGYVGVVGPSGEPAAEVLAAAEEVGRLLAGAEVVVVTGGGTGVMEAASRGATSAGGTALGLLPGSDRREGNTHLTVAVATGLGEMRNALLVRAVDAVISVGGSWGTLSEVALACRTGVPAYALLGWELPAEGGPVVVADAAEAVARVLDVR</sequence>
<proteinExistence type="predicted"/>
<reference evidence="1 2" key="1">
    <citation type="submission" date="2019-03" db="EMBL/GenBank/DDBJ databases">
        <title>Three New Species of Nocardioides, Nocardioides euryhalodurans sp. nov., Nocardioides seonyuensis sp. nov. and Nocardioides eburneoflavus sp. nov., Iolated from Soil.</title>
        <authorList>
            <person name="Roh S.G."/>
            <person name="Lee C."/>
            <person name="Kim M.-K."/>
            <person name="Kim S.B."/>
        </authorList>
    </citation>
    <scope>NUCLEOTIDE SEQUENCE [LARGE SCALE GENOMIC DNA]</scope>
    <source>
        <strain evidence="1 2">MMS17-SY117</strain>
    </source>
</reference>
<dbReference type="AlphaFoldDB" id="A0A4V1BE10"/>
<dbReference type="KEGG" id="noy:EXE57_12455"/>
<dbReference type="Proteomes" id="UP000294894">
    <property type="component" value="Chromosome"/>
</dbReference>